<reference evidence="10 11" key="1">
    <citation type="submission" date="2019-07" db="EMBL/GenBank/DDBJ databases">
        <title>Whole genome shotgun sequence of Alkalibacterium kapii NBRC 103247.</title>
        <authorList>
            <person name="Hosoyama A."/>
            <person name="Uohara A."/>
            <person name="Ohji S."/>
            <person name="Ichikawa N."/>
        </authorList>
    </citation>
    <scope>NUCLEOTIDE SEQUENCE [LARGE SCALE GENOMIC DNA]</scope>
    <source>
        <strain evidence="10 11">NBRC 103247</strain>
    </source>
</reference>
<dbReference type="InterPro" id="IPR050187">
    <property type="entry name" value="Lipid_Phosphate_FormReg"/>
</dbReference>
<dbReference type="PANTHER" id="PTHR12358">
    <property type="entry name" value="SPHINGOSINE KINASE"/>
    <property type="match status" value="1"/>
</dbReference>
<proteinExistence type="inferred from homology"/>
<evidence type="ECO:0000256" key="3">
    <source>
        <dbReference type="ARBA" id="ARBA00022679"/>
    </source>
</evidence>
<dbReference type="Pfam" id="PF00781">
    <property type="entry name" value="DAGK_cat"/>
    <property type="match status" value="1"/>
</dbReference>
<organism evidence="10 11">
    <name type="scientific">Alkalibacterium kapii</name>
    <dbReference type="NCBI Taxonomy" id="426704"/>
    <lineage>
        <taxon>Bacteria</taxon>
        <taxon>Bacillati</taxon>
        <taxon>Bacillota</taxon>
        <taxon>Bacilli</taxon>
        <taxon>Lactobacillales</taxon>
        <taxon>Carnobacteriaceae</taxon>
        <taxon>Alkalibacterium</taxon>
    </lineage>
</organism>
<evidence type="ECO:0000256" key="2">
    <source>
        <dbReference type="ARBA" id="ARBA00005983"/>
    </source>
</evidence>
<evidence type="ECO:0000256" key="5">
    <source>
        <dbReference type="ARBA" id="ARBA00022777"/>
    </source>
</evidence>
<evidence type="ECO:0000313" key="11">
    <source>
        <dbReference type="Proteomes" id="UP000321662"/>
    </source>
</evidence>
<gene>
    <name evidence="10" type="ORF">AKA01nite_11090</name>
</gene>
<keyword evidence="3" id="KW-0808">Transferase</keyword>
<evidence type="ECO:0000256" key="7">
    <source>
        <dbReference type="ARBA" id="ARBA00023209"/>
    </source>
</evidence>
<dbReference type="PANTHER" id="PTHR12358:SF54">
    <property type="entry name" value="SPHINGOSINE KINASE RELATED PROTEIN"/>
    <property type="match status" value="1"/>
</dbReference>
<dbReference type="SUPFAM" id="SSF111331">
    <property type="entry name" value="NAD kinase/diacylglycerol kinase-like"/>
    <property type="match status" value="1"/>
</dbReference>
<dbReference type="EMBL" id="BJUY01000012">
    <property type="protein sequence ID" value="GEK91487.1"/>
    <property type="molecule type" value="Genomic_DNA"/>
</dbReference>
<keyword evidence="6" id="KW-0067">ATP-binding</keyword>
<evidence type="ECO:0000259" key="9">
    <source>
        <dbReference type="PROSITE" id="PS50146"/>
    </source>
</evidence>
<name>A0A511B0Z9_9LACT</name>
<dbReference type="Gene3D" id="2.60.200.40">
    <property type="match status" value="1"/>
</dbReference>
<dbReference type="AlphaFoldDB" id="A0A511B0Z9"/>
<protein>
    <recommendedName>
        <fullName evidence="9">DAGKc domain-containing protein</fullName>
    </recommendedName>
</protein>
<keyword evidence="7" id="KW-0444">Lipid biosynthesis</keyword>
<dbReference type="InterPro" id="IPR016064">
    <property type="entry name" value="NAD/diacylglycerol_kinase_sf"/>
</dbReference>
<dbReference type="GO" id="GO:0005524">
    <property type="term" value="F:ATP binding"/>
    <property type="evidence" value="ECO:0007669"/>
    <property type="project" value="UniProtKB-KW"/>
</dbReference>
<keyword evidence="7" id="KW-0443">Lipid metabolism</keyword>
<feature type="domain" description="DAGKc" evidence="9">
    <location>
        <begin position="1"/>
        <end position="65"/>
    </location>
</feature>
<dbReference type="GO" id="GO:0016301">
    <property type="term" value="F:kinase activity"/>
    <property type="evidence" value="ECO:0007669"/>
    <property type="project" value="UniProtKB-KW"/>
</dbReference>
<keyword evidence="5" id="KW-0418">Kinase</keyword>
<keyword evidence="8" id="KW-1208">Phospholipid metabolism</keyword>
<dbReference type="InterPro" id="IPR017438">
    <property type="entry name" value="ATP-NAD_kinase_N"/>
</dbReference>
<keyword evidence="4" id="KW-0547">Nucleotide-binding</keyword>
<dbReference type="PROSITE" id="PS50146">
    <property type="entry name" value="DAGK"/>
    <property type="match status" value="1"/>
</dbReference>
<dbReference type="InterPro" id="IPR045540">
    <property type="entry name" value="YegS/DAGK_C"/>
</dbReference>
<evidence type="ECO:0000256" key="8">
    <source>
        <dbReference type="ARBA" id="ARBA00023264"/>
    </source>
</evidence>
<evidence type="ECO:0000256" key="6">
    <source>
        <dbReference type="ARBA" id="ARBA00022840"/>
    </source>
</evidence>
<dbReference type="InterPro" id="IPR001206">
    <property type="entry name" value="Diacylglycerol_kinase_cat_dom"/>
</dbReference>
<comment type="similarity">
    <text evidence="2">Belongs to the diacylglycerol/lipid kinase family.</text>
</comment>
<evidence type="ECO:0000256" key="1">
    <source>
        <dbReference type="ARBA" id="ARBA00001946"/>
    </source>
</evidence>
<dbReference type="GO" id="GO:0008654">
    <property type="term" value="P:phospholipid biosynthetic process"/>
    <property type="evidence" value="ECO:0007669"/>
    <property type="project" value="UniProtKB-KW"/>
</dbReference>
<evidence type="ECO:0000256" key="4">
    <source>
        <dbReference type="ARBA" id="ARBA00022741"/>
    </source>
</evidence>
<keyword evidence="7" id="KW-0594">Phospholipid biosynthesis</keyword>
<dbReference type="Proteomes" id="UP000321662">
    <property type="component" value="Unassembled WGS sequence"/>
</dbReference>
<accession>A0A511B0Z9</accession>
<keyword evidence="11" id="KW-1185">Reference proteome</keyword>
<sequence>MNEVLEGLLETETTHPIPLAYIPTGSGNDFARSLKLPLTFKDSIHNILKTKEPTLLDVITETANQKTIVAVNSIGFGLDGMVMNKLGKNKNKQIIGKSSYLLSILSAYFSQKAFPLKLKTPDQTYVYGQTLLVVCTNNKFFGGGISIHPEADPSDGFIDLIIAEKVTIWELFTILFSLFTTKKHLEHKKLHSHRITACDLVIYTPQYGQYDGELIDKDVHKLSFKLTTHPFWI</sequence>
<comment type="cofactor">
    <cofactor evidence="1">
        <name>Mg(2+)</name>
        <dbReference type="ChEBI" id="CHEBI:18420"/>
    </cofactor>
</comment>
<evidence type="ECO:0000313" key="10">
    <source>
        <dbReference type="EMBL" id="GEK91487.1"/>
    </source>
</evidence>
<dbReference type="Pfam" id="PF19279">
    <property type="entry name" value="YegS_C"/>
    <property type="match status" value="1"/>
</dbReference>
<comment type="caution">
    <text evidence="10">The sequence shown here is derived from an EMBL/GenBank/DDBJ whole genome shotgun (WGS) entry which is preliminary data.</text>
</comment>
<dbReference type="Gene3D" id="3.40.50.10330">
    <property type="entry name" value="Probable inorganic polyphosphate/atp-NAD kinase, domain 1"/>
    <property type="match status" value="1"/>
</dbReference>